<evidence type="ECO:0000313" key="2">
    <source>
        <dbReference type="EMBL" id="KAK3881707.1"/>
    </source>
</evidence>
<comment type="caution">
    <text evidence="2">The sequence shown here is derived from an EMBL/GenBank/DDBJ whole genome shotgun (WGS) entry which is preliminary data.</text>
</comment>
<evidence type="ECO:0000313" key="3">
    <source>
        <dbReference type="Proteomes" id="UP001286313"/>
    </source>
</evidence>
<evidence type="ECO:0000256" key="1">
    <source>
        <dbReference type="SAM" id="MobiDB-lite"/>
    </source>
</evidence>
<proteinExistence type="predicted"/>
<keyword evidence="3" id="KW-1185">Reference proteome</keyword>
<sequence>MGLKGVPKVKTEEKIMLGTENFEDTKEEEERNGVKRMKERQAVVGERIGRRVYEEREGGDLKKNLPPPREYEKYENELRENREERVERERMVVMVVRKENELRENREEREERERKVVVLVSKE</sequence>
<reference evidence="2" key="1">
    <citation type="submission" date="2023-10" db="EMBL/GenBank/DDBJ databases">
        <title>Genome assemblies of two species of porcelain crab, Petrolisthes cinctipes and Petrolisthes manimaculis (Anomura: Porcellanidae).</title>
        <authorList>
            <person name="Angst P."/>
        </authorList>
    </citation>
    <scope>NUCLEOTIDE SEQUENCE</scope>
    <source>
        <strain evidence="2">PB745_01</strain>
        <tissue evidence="2">Gill</tissue>
    </source>
</reference>
<dbReference type="EMBL" id="JAWQEG010001182">
    <property type="protein sequence ID" value="KAK3881707.1"/>
    <property type="molecule type" value="Genomic_DNA"/>
</dbReference>
<gene>
    <name evidence="2" type="ORF">Pcinc_013862</name>
</gene>
<dbReference type="AlphaFoldDB" id="A0AAE1KSC0"/>
<dbReference type="Proteomes" id="UP001286313">
    <property type="component" value="Unassembled WGS sequence"/>
</dbReference>
<name>A0AAE1KSC0_PETCI</name>
<feature type="region of interest" description="Disordered" evidence="1">
    <location>
        <begin position="55"/>
        <end position="80"/>
    </location>
</feature>
<protein>
    <submittedName>
        <fullName evidence="2">Uncharacterized protein</fullName>
    </submittedName>
</protein>
<organism evidence="2 3">
    <name type="scientific">Petrolisthes cinctipes</name>
    <name type="common">Flat porcelain crab</name>
    <dbReference type="NCBI Taxonomy" id="88211"/>
    <lineage>
        <taxon>Eukaryota</taxon>
        <taxon>Metazoa</taxon>
        <taxon>Ecdysozoa</taxon>
        <taxon>Arthropoda</taxon>
        <taxon>Crustacea</taxon>
        <taxon>Multicrustacea</taxon>
        <taxon>Malacostraca</taxon>
        <taxon>Eumalacostraca</taxon>
        <taxon>Eucarida</taxon>
        <taxon>Decapoda</taxon>
        <taxon>Pleocyemata</taxon>
        <taxon>Anomura</taxon>
        <taxon>Galatheoidea</taxon>
        <taxon>Porcellanidae</taxon>
        <taxon>Petrolisthes</taxon>
    </lineage>
</organism>
<accession>A0AAE1KSC0</accession>